<accession>A0ABN0XQT8</accession>
<proteinExistence type="predicted"/>
<dbReference type="InterPro" id="IPR021136">
    <property type="entry name" value="Flagellar_hook_control-like_C"/>
</dbReference>
<dbReference type="InterPro" id="IPR038610">
    <property type="entry name" value="FliK-like_C_sf"/>
</dbReference>
<protein>
    <recommendedName>
        <fullName evidence="1">Flagellar hook-length control protein-like C-terminal domain-containing protein</fullName>
    </recommendedName>
</protein>
<dbReference type="Gene3D" id="3.30.750.140">
    <property type="match status" value="1"/>
</dbReference>
<organism evidence="2 3">
    <name type="scientific">Bowmanella denitrificans</name>
    <dbReference type="NCBI Taxonomy" id="366582"/>
    <lineage>
        <taxon>Bacteria</taxon>
        <taxon>Pseudomonadati</taxon>
        <taxon>Pseudomonadota</taxon>
        <taxon>Gammaproteobacteria</taxon>
        <taxon>Alteromonadales</taxon>
        <taxon>Alteromonadaceae</taxon>
        <taxon>Bowmanella</taxon>
    </lineage>
</organism>
<feature type="domain" description="Flagellar hook-length control protein-like C-terminal" evidence="1">
    <location>
        <begin position="606"/>
        <end position="681"/>
    </location>
</feature>
<gene>
    <name evidence="2" type="ORF">GCM10009092_38420</name>
</gene>
<keyword evidence="3" id="KW-1185">Reference proteome</keyword>
<name>A0ABN0XQT8_9ALTE</name>
<evidence type="ECO:0000259" key="1">
    <source>
        <dbReference type="Pfam" id="PF02120"/>
    </source>
</evidence>
<evidence type="ECO:0000313" key="2">
    <source>
        <dbReference type="EMBL" id="GAA0370443.1"/>
    </source>
</evidence>
<reference evidence="2 3" key="1">
    <citation type="journal article" date="2019" name="Int. J. Syst. Evol. Microbiol.">
        <title>The Global Catalogue of Microorganisms (GCM) 10K type strain sequencing project: providing services to taxonomists for standard genome sequencing and annotation.</title>
        <authorList>
            <consortium name="The Broad Institute Genomics Platform"/>
            <consortium name="The Broad Institute Genome Sequencing Center for Infectious Disease"/>
            <person name="Wu L."/>
            <person name="Ma J."/>
        </authorList>
    </citation>
    <scope>NUCLEOTIDE SEQUENCE [LARGE SCALE GENOMIC DNA]</scope>
    <source>
        <strain evidence="2 3">JCM 13378</strain>
    </source>
</reference>
<evidence type="ECO:0000313" key="3">
    <source>
        <dbReference type="Proteomes" id="UP001501757"/>
    </source>
</evidence>
<dbReference type="EMBL" id="BAAAEI010000023">
    <property type="protein sequence ID" value="GAA0370443.1"/>
    <property type="molecule type" value="Genomic_DNA"/>
</dbReference>
<dbReference type="RefSeq" id="WP_343847099.1">
    <property type="nucleotide sequence ID" value="NZ_BAAAEI010000023.1"/>
</dbReference>
<dbReference type="Proteomes" id="UP001501757">
    <property type="component" value="Unassembled WGS sequence"/>
</dbReference>
<sequence length="699" mass="76248">MSDLLPTSQQSLLSALRQLQQSAALPEAMLQQLSQAEVKILPGNQLLLNLGNRQVQINASDLKGKLLDGGLYQLLTSGKDNTTLLFYPQVNQSQAQPTQIQTLILNNQLLQALLPLVGKGEGQLPEVFKVSAQVISQQPQQLTLDIQGKPVKLQMPMDAPKLAPGQLVELHYQRQTGQWQLTLYEAPNSGKPINPSPAAAAPLQPSVQSMASRGPVAGSEWVLPAQKPELLSRVDLFGQGLRIDIHQLKQWAEQLPVPVARPLVQWLAKLTTTAQFVQLQQPSGERPQLQSLSTPPSASLILDKPALQQLQSVLKQQISVPTEGQASPAISKDSMPIAGKPIAGQAPSHPTKSQSEVTVTTDKPLVPDKAVLTPTATQQAAAQVDKQGLLYQQLQELSRKLYSQQESPARLLTHIESALADSRSVAPDTVKLLQQLSTQLKQSLPQGNEQDTAALRALLSTPALSLTPAQLLTPNSSQGFVGALVTLLQVTLASRLASQHSKLSSEQAQKLSEGLASLLEGGRPTASAPVSQRNLSDLSMLEQRHQLLRELGRMLGNHSGAKSLNAESQIQGQDSFYYNLPLGQGEPRRELELLIRREPPPNKKNKKAVSADRQWNLTMKLEIGELGGLLAKARLYQTELELDFYAANANLRDLVIQFIPHLRKRLTGLGLQVNHSQCQLGKIPAHLQQRPYHIFETQA</sequence>
<comment type="caution">
    <text evidence="2">The sequence shown here is derived from an EMBL/GenBank/DDBJ whole genome shotgun (WGS) entry which is preliminary data.</text>
</comment>
<dbReference type="Pfam" id="PF02120">
    <property type="entry name" value="Flg_hook"/>
    <property type="match status" value="1"/>
</dbReference>